<dbReference type="EMBL" id="CM020620">
    <property type="protein sequence ID" value="KAK1870195.1"/>
    <property type="molecule type" value="Genomic_DNA"/>
</dbReference>
<keyword evidence="2" id="KW-1185">Reference proteome</keyword>
<name>A0ACC3CIY7_PYRYE</name>
<comment type="caution">
    <text evidence="1">The sequence shown here is derived from an EMBL/GenBank/DDBJ whole genome shotgun (WGS) entry which is preliminary data.</text>
</comment>
<proteinExistence type="predicted"/>
<accession>A0ACC3CIY7</accession>
<dbReference type="Proteomes" id="UP000798662">
    <property type="component" value="Chromosome 3"/>
</dbReference>
<gene>
    <name evidence="1" type="ORF">I4F81_012657</name>
</gene>
<protein>
    <submittedName>
        <fullName evidence="1">Uncharacterized protein</fullName>
    </submittedName>
</protein>
<sequence length="572" mass="61447">MDDDEITPVRRPTNCDDNEDDVARQSSGDSVGSWSSVSLKNGAAAAAVASISPGVQSPVSDLSVPGSSTDGKRGASAAVDDVPVVKAGRPAVSFASSTKAPKTTLSVPSETKDAAVPVKRQSGGRKGNRRRFQAPVLVPVNDPNEHFAAAYGKLKREDDLDSDEEEGAGKARRVDMASAAVTTSGMWKFNPISMTYEMGEGGSTGWRPPAPGASSSALPNSSGVTPKSMKSWAVAELGDLDEAMAKKSTSRAAAVVLPRHTRVAKAVGFFLGETSPFFAPVTMEQLGSSVLLPQWAISLWRVVFGLAISALWMHRVLQPGMSMFSITTSLLPAQSTVCLWVSMCGLWMLRHGWSFIAREPLKRLSPIALCYQMALTLSVTMVVWHAVMQALLMEPDWYISTTFARPPPLFTLSVITLYASTGAFVVDLLLGSLPLHLPYTWMTMALTATYTLSVSVARHGRDLPTPHRLGIDWSGVLITLLSGAVSVILFFLHRLLHVTVKSRLETAQLLNQRSELEARIAAAEAEAALSDMNSGASPAAHGEDRLKRRQHAAAMLDAMDTRDAEDIFEEDD</sequence>
<evidence type="ECO:0000313" key="1">
    <source>
        <dbReference type="EMBL" id="KAK1870195.1"/>
    </source>
</evidence>
<reference evidence="1" key="1">
    <citation type="submission" date="2019-11" db="EMBL/GenBank/DDBJ databases">
        <title>Nori genome reveals adaptations in red seaweeds to the harsh intertidal environment.</title>
        <authorList>
            <person name="Wang D."/>
            <person name="Mao Y."/>
        </authorList>
    </citation>
    <scope>NUCLEOTIDE SEQUENCE</scope>
    <source>
        <tissue evidence="1">Gametophyte</tissue>
    </source>
</reference>
<evidence type="ECO:0000313" key="2">
    <source>
        <dbReference type="Proteomes" id="UP000798662"/>
    </source>
</evidence>
<organism evidence="1 2">
    <name type="scientific">Pyropia yezoensis</name>
    <name type="common">Susabi-nori</name>
    <name type="synonym">Porphyra yezoensis</name>
    <dbReference type="NCBI Taxonomy" id="2788"/>
    <lineage>
        <taxon>Eukaryota</taxon>
        <taxon>Rhodophyta</taxon>
        <taxon>Bangiophyceae</taxon>
        <taxon>Bangiales</taxon>
        <taxon>Bangiaceae</taxon>
        <taxon>Pyropia</taxon>
    </lineage>
</organism>